<dbReference type="EMBL" id="CP012174">
    <property type="protein sequence ID" value="AKV78174.1"/>
    <property type="molecule type" value="Genomic_DNA"/>
</dbReference>
<evidence type="ECO:0000313" key="7">
    <source>
        <dbReference type="EMBL" id="AKV82667.1"/>
    </source>
</evidence>
<gene>
    <name evidence="2" type="ORF">HA72_0565</name>
    <name evidence="3" type="ORF">MsedA_0577</name>
    <name evidence="4" type="ORF">MsedB_0577</name>
    <name evidence="5" type="ORF">MsedC_0576</name>
    <name evidence="6" type="ORF">MsedD_0577</name>
    <name evidence="7" type="ORF">MsedE_0577</name>
</gene>
<dbReference type="OrthoDB" id="56053at2157"/>
<evidence type="ECO:0000313" key="13">
    <source>
        <dbReference type="Proteomes" id="UP000068832"/>
    </source>
</evidence>
<dbReference type="PATRIC" id="fig|43687.5.peg.579"/>
<evidence type="ECO:0000313" key="9">
    <source>
        <dbReference type="Proteomes" id="UP000056255"/>
    </source>
</evidence>
<dbReference type="GeneID" id="97614378"/>
<dbReference type="Proteomes" id="UP000062398">
    <property type="component" value="Chromosome"/>
</dbReference>
<dbReference type="PANTHER" id="PTHR43252">
    <property type="entry name" value="TRANSCRIPTIONAL REGULATOR YQJI"/>
    <property type="match status" value="1"/>
</dbReference>
<evidence type="ECO:0000313" key="2">
    <source>
        <dbReference type="EMBL" id="AIM26727.1"/>
    </source>
</evidence>
<evidence type="ECO:0000313" key="8">
    <source>
        <dbReference type="Proteomes" id="UP000029084"/>
    </source>
</evidence>
<dbReference type="InterPro" id="IPR011991">
    <property type="entry name" value="ArsR-like_HTH"/>
</dbReference>
<name>A0A088E4N4_9CREN</name>
<dbReference type="EMBL" id="CP008822">
    <property type="protein sequence ID" value="AIM26727.1"/>
    <property type="molecule type" value="Genomic_DNA"/>
</dbReference>
<evidence type="ECO:0000313" key="3">
    <source>
        <dbReference type="EMBL" id="AKV73683.1"/>
    </source>
</evidence>
<dbReference type="EMBL" id="CP012176">
    <property type="protein sequence ID" value="AKV82667.1"/>
    <property type="molecule type" value="Genomic_DNA"/>
</dbReference>
<sequence length="154" mass="17862">MKMNLERLRRGALKFLIMDALHHKPMHAYEIMKTIEGKFNGVYKPSPGSLYPVLKNLIREGLVKVEERDGKKVYSLTDEGLKKWTEAKANINSILSTPVDYKKLVSMLFDISLVLYSYRDKMFDEKVYNQVSSALLECRAKIERILESQSNESR</sequence>
<dbReference type="PANTHER" id="PTHR43252:SF2">
    <property type="entry name" value="TRANSCRIPTION REGULATOR, PADR-LIKE FAMILY"/>
    <property type="match status" value="1"/>
</dbReference>
<reference evidence="2 8" key="1">
    <citation type="journal article" date="2014" name="J. Bacteriol.">
        <title>Role of an Archaeal PitA Transporter in the Copper and Arsenic Resistance of Metallosphaera sedula, an Extreme Thermoacidophile.</title>
        <authorList>
            <person name="McCarthy S."/>
            <person name="Ai C."/>
            <person name="Wheaton G."/>
            <person name="Tevatia R."/>
            <person name="Eckrich V."/>
            <person name="Kelly R."/>
            <person name="Blum P."/>
        </authorList>
    </citation>
    <scope>NUCLEOTIDE SEQUENCE [LARGE SCALE GENOMIC DNA]</scope>
    <source>
        <strain evidence="2 8">CuR1</strain>
    </source>
</reference>
<evidence type="ECO:0000313" key="6">
    <source>
        <dbReference type="EMBL" id="AKV80419.1"/>
    </source>
</evidence>
<evidence type="ECO:0000313" key="4">
    <source>
        <dbReference type="EMBL" id="AKV75923.1"/>
    </source>
</evidence>
<reference evidence="10 11" key="2">
    <citation type="journal article" date="2015" name="Genome Announc.">
        <title>Complete Genome Sequences of Evolved Arsenate-Resistant Metallosphaera sedula Strains.</title>
        <authorList>
            <person name="Ai C."/>
            <person name="McCarthy S."/>
            <person name="Schackwitz W."/>
            <person name="Martin J."/>
            <person name="Lipzen A."/>
            <person name="Blum P."/>
        </authorList>
    </citation>
    <scope>NUCLEOTIDE SEQUENCE [LARGE SCALE GENOMIC DNA]</scope>
    <source>
        <strain evidence="5 11">ARS120-1</strain>
        <strain evidence="6 10">ARS120-2</strain>
        <strain evidence="3 13">ARS50-1</strain>
        <strain evidence="4 12">ARS50-2</strain>
    </source>
</reference>
<evidence type="ECO:0000313" key="11">
    <source>
        <dbReference type="Proteomes" id="UP000062398"/>
    </source>
</evidence>
<evidence type="ECO:0000313" key="10">
    <source>
        <dbReference type="Proteomes" id="UP000061362"/>
    </source>
</evidence>
<organism evidence="2 8">
    <name type="scientific">Metallosphaera sedula</name>
    <dbReference type="NCBI Taxonomy" id="43687"/>
    <lineage>
        <taxon>Archaea</taxon>
        <taxon>Thermoproteota</taxon>
        <taxon>Thermoprotei</taxon>
        <taxon>Sulfolobales</taxon>
        <taxon>Sulfolobaceae</taxon>
        <taxon>Metallosphaera</taxon>
    </lineage>
</organism>
<dbReference type="EMBL" id="CP012173">
    <property type="protein sequence ID" value="AKV75923.1"/>
    <property type="molecule type" value="Genomic_DNA"/>
</dbReference>
<dbReference type="Pfam" id="PF03551">
    <property type="entry name" value="PadR"/>
    <property type="match status" value="1"/>
</dbReference>
<reference evidence="7 9" key="3">
    <citation type="submission" date="2015-07" db="EMBL/GenBank/DDBJ databases">
        <title>Physiological, transcriptional responses and genome re-sequencing of acid resistant extremely thermoacidophilic Metallosphaera sedula SARC-M1.</title>
        <authorList>
            <person name="Ai C."/>
            <person name="McCarthy S."/>
            <person name="Eckrich V."/>
            <person name="Rudrappa D."/>
            <person name="Qiu G."/>
            <person name="Blum P."/>
        </authorList>
    </citation>
    <scope>NUCLEOTIDE SEQUENCE [LARGE SCALE GENOMIC DNA]</scope>
    <source>
        <strain evidence="7 9">SARC-M1</strain>
    </source>
</reference>
<dbReference type="EMBL" id="CP012175">
    <property type="protein sequence ID" value="AKV80419.1"/>
    <property type="molecule type" value="Genomic_DNA"/>
</dbReference>
<dbReference type="InterPro" id="IPR036388">
    <property type="entry name" value="WH-like_DNA-bd_sf"/>
</dbReference>
<dbReference type="Proteomes" id="UP000068832">
    <property type="component" value="Chromosome"/>
</dbReference>
<dbReference type="SUPFAM" id="SSF46785">
    <property type="entry name" value="Winged helix' DNA-binding domain"/>
    <property type="match status" value="1"/>
</dbReference>
<dbReference type="InterPro" id="IPR036390">
    <property type="entry name" value="WH_DNA-bd_sf"/>
</dbReference>
<accession>A0A088E4N4</accession>
<evidence type="ECO:0000313" key="12">
    <source>
        <dbReference type="Proteomes" id="UP000062475"/>
    </source>
</evidence>
<dbReference type="Proteomes" id="UP000029084">
    <property type="component" value="Chromosome"/>
</dbReference>
<evidence type="ECO:0000259" key="1">
    <source>
        <dbReference type="Pfam" id="PF03551"/>
    </source>
</evidence>
<feature type="domain" description="Transcription regulator PadR N-terminal" evidence="1">
    <location>
        <begin position="18"/>
        <end position="83"/>
    </location>
</feature>
<dbReference type="EMBL" id="CP012172">
    <property type="protein sequence ID" value="AKV73683.1"/>
    <property type="molecule type" value="Genomic_DNA"/>
</dbReference>
<proteinExistence type="predicted"/>
<dbReference type="AlphaFoldDB" id="A0A088E4N4"/>
<dbReference type="CDD" id="cd00090">
    <property type="entry name" value="HTH_ARSR"/>
    <property type="match status" value="1"/>
</dbReference>
<dbReference type="RefSeq" id="WP_012020528.1">
    <property type="nucleotide sequence ID" value="NZ_AP019770.1"/>
</dbReference>
<protein>
    <submittedName>
        <fullName evidence="3">PadR family transcriptional regulator</fullName>
    </submittedName>
    <submittedName>
        <fullName evidence="2">Transcriptional regulator, PadR family</fullName>
    </submittedName>
</protein>
<dbReference type="Proteomes" id="UP000062475">
    <property type="component" value="Chromosome"/>
</dbReference>
<dbReference type="Proteomes" id="UP000061362">
    <property type="component" value="Chromosome"/>
</dbReference>
<dbReference type="InterPro" id="IPR005149">
    <property type="entry name" value="Tscrpt_reg_PadR_N"/>
</dbReference>
<dbReference type="Proteomes" id="UP000056255">
    <property type="component" value="Chromosome"/>
</dbReference>
<dbReference type="OMA" id="PMHAYEI"/>
<dbReference type="Gene3D" id="1.10.10.10">
    <property type="entry name" value="Winged helix-like DNA-binding domain superfamily/Winged helix DNA-binding domain"/>
    <property type="match status" value="1"/>
</dbReference>
<evidence type="ECO:0000313" key="5">
    <source>
        <dbReference type="EMBL" id="AKV78174.1"/>
    </source>
</evidence>